<gene>
    <name evidence="4" type="ORF">DY000_02043243</name>
</gene>
<dbReference type="PANTHER" id="PTHR31503">
    <property type="entry name" value="VACUOLAR CALCIUM ION TRANSPORTER"/>
    <property type="match status" value="1"/>
</dbReference>
<evidence type="ECO:0000256" key="2">
    <source>
        <dbReference type="ARBA" id="ARBA00023065"/>
    </source>
</evidence>
<evidence type="ECO:0000313" key="5">
    <source>
        <dbReference type="Proteomes" id="UP000266723"/>
    </source>
</evidence>
<dbReference type="Proteomes" id="UP000266723">
    <property type="component" value="Unassembled WGS sequence"/>
</dbReference>
<comment type="caution">
    <text evidence="4">The sequence shown here is derived from an EMBL/GenBank/DDBJ whole genome shotgun (WGS) entry which is preliminary data.</text>
</comment>
<name>A0ABQ7BJI6_BRACR</name>
<keyword evidence="5" id="KW-1185">Reference proteome</keyword>
<keyword evidence="3" id="KW-1133">Transmembrane helix</keyword>
<dbReference type="EMBL" id="QGKV02001507">
    <property type="protein sequence ID" value="KAF3532270.1"/>
    <property type="molecule type" value="Genomic_DNA"/>
</dbReference>
<feature type="transmembrane region" description="Helical" evidence="3">
    <location>
        <begin position="138"/>
        <end position="156"/>
    </location>
</feature>
<keyword evidence="3" id="KW-0472">Membrane</keyword>
<protein>
    <submittedName>
        <fullName evidence="4">Uncharacterized protein</fullName>
    </submittedName>
</protein>
<keyword evidence="1" id="KW-0050">Antiport</keyword>
<organism evidence="4 5">
    <name type="scientific">Brassica cretica</name>
    <name type="common">Mustard</name>
    <dbReference type="NCBI Taxonomy" id="69181"/>
    <lineage>
        <taxon>Eukaryota</taxon>
        <taxon>Viridiplantae</taxon>
        <taxon>Streptophyta</taxon>
        <taxon>Embryophyta</taxon>
        <taxon>Tracheophyta</taxon>
        <taxon>Spermatophyta</taxon>
        <taxon>Magnoliopsida</taxon>
        <taxon>eudicotyledons</taxon>
        <taxon>Gunneridae</taxon>
        <taxon>Pentapetalae</taxon>
        <taxon>rosids</taxon>
        <taxon>malvids</taxon>
        <taxon>Brassicales</taxon>
        <taxon>Brassicaceae</taxon>
        <taxon>Brassiceae</taxon>
        <taxon>Brassica</taxon>
    </lineage>
</organism>
<evidence type="ECO:0000313" key="4">
    <source>
        <dbReference type="EMBL" id="KAF3532270.1"/>
    </source>
</evidence>
<accession>A0ABQ7BJI6</accession>
<feature type="transmembrane region" description="Helical" evidence="3">
    <location>
        <begin position="216"/>
        <end position="235"/>
    </location>
</feature>
<keyword evidence="2" id="KW-0406">Ion transport</keyword>
<feature type="transmembrane region" description="Helical" evidence="3">
    <location>
        <begin position="100"/>
        <end position="117"/>
    </location>
</feature>
<keyword evidence="1" id="KW-0813">Transport</keyword>
<sequence length="245" mass="27327">MSHCNVPALIEPQVEMGSVDEAENKTLFKLEEDAKQTKEASLMEQGSLSPIFPQHITKSPKNSVLKSIKIVILSNKLNLLLPFGPLAILVHYMIDSKGWVFLLSLIGITPLAERLGYATEQLAFYTGPTGSVIGRGYWFLYPDLHVPFCVVIGWMMGEQMDLNFQLFETAMLFITVIVVAFFLQVGKVAFKIDNGNLEPTTDGDLCMYMQEGTSNYFKGLMLILCYLIVAASFFVHEDPQQDGAL</sequence>
<keyword evidence="3" id="KW-0812">Transmembrane</keyword>
<feature type="transmembrane region" description="Helical" evidence="3">
    <location>
        <begin position="162"/>
        <end position="183"/>
    </location>
</feature>
<evidence type="ECO:0000256" key="1">
    <source>
        <dbReference type="ARBA" id="ARBA00022449"/>
    </source>
</evidence>
<dbReference type="InterPro" id="IPR004713">
    <property type="entry name" value="CaH_exchang"/>
</dbReference>
<proteinExistence type="predicted"/>
<reference evidence="4 5" key="1">
    <citation type="journal article" date="2020" name="BMC Genomics">
        <title>Intraspecific diversification of the crop wild relative Brassica cretica Lam. using demographic model selection.</title>
        <authorList>
            <person name="Kioukis A."/>
            <person name="Michalopoulou V.A."/>
            <person name="Briers L."/>
            <person name="Pirintsos S."/>
            <person name="Studholme D.J."/>
            <person name="Pavlidis P."/>
            <person name="Sarris P.F."/>
        </authorList>
    </citation>
    <scope>NUCLEOTIDE SEQUENCE [LARGE SCALE GENOMIC DNA]</scope>
    <source>
        <strain evidence="5">cv. PFS-1207/04</strain>
    </source>
</reference>
<dbReference type="PANTHER" id="PTHR31503:SF48">
    <property type="entry name" value="VACUOLAR CATION_PROTON EXCHANGER 2"/>
    <property type="match status" value="1"/>
</dbReference>
<feature type="transmembrane region" description="Helical" evidence="3">
    <location>
        <begin position="77"/>
        <end position="94"/>
    </location>
</feature>
<evidence type="ECO:0000256" key="3">
    <source>
        <dbReference type="SAM" id="Phobius"/>
    </source>
</evidence>